<feature type="compositionally biased region" description="Basic and acidic residues" evidence="3">
    <location>
        <begin position="435"/>
        <end position="444"/>
    </location>
</feature>
<feature type="region of interest" description="Disordered" evidence="3">
    <location>
        <begin position="435"/>
        <end position="455"/>
    </location>
</feature>
<dbReference type="PROSITE" id="PS51015">
    <property type="entry name" value="YDG"/>
    <property type="match status" value="1"/>
</dbReference>
<evidence type="ECO:0000313" key="6">
    <source>
        <dbReference type="EMBL" id="KAK6619832.1"/>
    </source>
</evidence>
<dbReference type="InterPro" id="IPR045134">
    <property type="entry name" value="UHRF1/2-like"/>
</dbReference>
<feature type="compositionally biased region" description="Basic and acidic residues" evidence="3">
    <location>
        <begin position="375"/>
        <end position="398"/>
    </location>
</feature>
<protein>
    <recommendedName>
        <fullName evidence="5">YDG domain-containing protein</fullName>
    </recommendedName>
</protein>
<evidence type="ECO:0000256" key="4">
    <source>
        <dbReference type="SAM" id="Phobius"/>
    </source>
</evidence>
<keyword evidence="4" id="KW-0472">Membrane</keyword>
<dbReference type="EMBL" id="JAWJWF010000048">
    <property type="protein sequence ID" value="KAK6619832.1"/>
    <property type="molecule type" value="Genomic_DNA"/>
</dbReference>
<comment type="subcellular location">
    <subcellularLocation>
        <location evidence="2">Nucleus</location>
    </subcellularLocation>
</comment>
<keyword evidence="4" id="KW-1133">Transmembrane helix</keyword>
<dbReference type="Pfam" id="PF02182">
    <property type="entry name" value="SAD_SRA"/>
    <property type="match status" value="1"/>
</dbReference>
<dbReference type="InterPro" id="IPR036987">
    <property type="entry name" value="SRA-YDG_sf"/>
</dbReference>
<gene>
    <name evidence="6" type="ORF">RUM44_006231</name>
</gene>
<name>A0ABR1AHI4_POLSC</name>
<evidence type="ECO:0000256" key="1">
    <source>
        <dbReference type="ARBA" id="ARBA00023242"/>
    </source>
</evidence>
<sequence>MEKPHDVTVKKETSIGTIAIWLAAPFLVYPLIEMSFPIAVEIKSIRENYDTSNPMVANILKAKEERMKILQQLHRQQENEFSIEEPALLNSLMSTENDKVKKIKKKKIRHSDRFPIIALRKSSRISNLRQSWESCFNENVNEDVYENVSSQPDFVRPPNEYGAVPGVEIGFHWETRLECSRYGVHRPTVAGIHGGPKGAYSIALSGGYPEDVDEGHTFLYTGAGGRDLKGTATNPKNLRTAPQTRDQELEGTNLSLVKSIDSKLPIRVIRGYKSPSIFAPETGYRYDGKPPHNCIFDNTYNKKQNYLGLLLRVIVKRNLPLGLYQVVDYWEDVGKSGHRIYRFRMERIKDQPPPPWEDEKRSNFRMWTPENCDPDRCDGLSEDSKENIRPDPEMRHNEVTNSDGCSAAPTTEEIEYLDKAIQECIRSLCKAGDIRIGKTGDKPDFPGWDEEPTAT</sequence>
<feature type="transmembrane region" description="Helical" evidence="4">
    <location>
        <begin position="12"/>
        <end position="32"/>
    </location>
</feature>
<evidence type="ECO:0000256" key="3">
    <source>
        <dbReference type="SAM" id="MobiDB-lite"/>
    </source>
</evidence>
<proteinExistence type="predicted"/>
<evidence type="ECO:0000313" key="7">
    <source>
        <dbReference type="Proteomes" id="UP001359485"/>
    </source>
</evidence>
<dbReference type="PANTHER" id="PTHR14140">
    <property type="entry name" value="E3 UBIQUITIN-PROTEIN LIGASE UHRF-RELATED"/>
    <property type="match status" value="1"/>
</dbReference>
<organism evidence="6 7">
    <name type="scientific">Polyplax serrata</name>
    <name type="common">Common mouse louse</name>
    <dbReference type="NCBI Taxonomy" id="468196"/>
    <lineage>
        <taxon>Eukaryota</taxon>
        <taxon>Metazoa</taxon>
        <taxon>Ecdysozoa</taxon>
        <taxon>Arthropoda</taxon>
        <taxon>Hexapoda</taxon>
        <taxon>Insecta</taxon>
        <taxon>Pterygota</taxon>
        <taxon>Neoptera</taxon>
        <taxon>Paraneoptera</taxon>
        <taxon>Psocodea</taxon>
        <taxon>Troctomorpha</taxon>
        <taxon>Phthiraptera</taxon>
        <taxon>Anoplura</taxon>
        <taxon>Polyplacidae</taxon>
        <taxon>Polyplax</taxon>
    </lineage>
</organism>
<evidence type="ECO:0000259" key="5">
    <source>
        <dbReference type="PROSITE" id="PS51015"/>
    </source>
</evidence>
<feature type="region of interest" description="Disordered" evidence="3">
    <location>
        <begin position="375"/>
        <end position="407"/>
    </location>
</feature>
<dbReference type="InterPro" id="IPR015947">
    <property type="entry name" value="PUA-like_sf"/>
</dbReference>
<dbReference type="PANTHER" id="PTHR14140:SF27">
    <property type="entry name" value="OS04G0289800 PROTEIN"/>
    <property type="match status" value="1"/>
</dbReference>
<comment type="caution">
    <text evidence="6">The sequence shown here is derived from an EMBL/GenBank/DDBJ whole genome shotgun (WGS) entry which is preliminary data.</text>
</comment>
<dbReference type="InterPro" id="IPR003105">
    <property type="entry name" value="SRA_YDG"/>
</dbReference>
<dbReference type="SMART" id="SM00466">
    <property type="entry name" value="SRA"/>
    <property type="match status" value="1"/>
</dbReference>
<feature type="domain" description="YDG" evidence="5">
    <location>
        <begin position="162"/>
        <end position="347"/>
    </location>
</feature>
<dbReference type="SUPFAM" id="SSF88697">
    <property type="entry name" value="PUA domain-like"/>
    <property type="match status" value="2"/>
</dbReference>
<dbReference type="Proteomes" id="UP001359485">
    <property type="component" value="Unassembled WGS sequence"/>
</dbReference>
<reference evidence="6 7" key="1">
    <citation type="submission" date="2023-09" db="EMBL/GenBank/DDBJ databases">
        <title>Genomes of two closely related lineages of the louse Polyplax serrata with different host specificities.</title>
        <authorList>
            <person name="Martinu J."/>
            <person name="Tarabai H."/>
            <person name="Stefka J."/>
            <person name="Hypsa V."/>
        </authorList>
    </citation>
    <scope>NUCLEOTIDE SEQUENCE [LARGE SCALE GENOMIC DNA]</scope>
    <source>
        <strain evidence="6">98ZLc_SE</strain>
    </source>
</reference>
<keyword evidence="7" id="KW-1185">Reference proteome</keyword>
<keyword evidence="4" id="KW-0812">Transmembrane</keyword>
<evidence type="ECO:0000256" key="2">
    <source>
        <dbReference type="PROSITE-ProRule" id="PRU00358"/>
    </source>
</evidence>
<keyword evidence="1 2" id="KW-0539">Nucleus</keyword>
<accession>A0ABR1AHI4</accession>
<dbReference type="Gene3D" id="2.30.280.10">
    <property type="entry name" value="SRA-YDG"/>
    <property type="match status" value="2"/>
</dbReference>